<name>A0A1V4IJZ5_9CLOT</name>
<dbReference type="Pfam" id="PF01183">
    <property type="entry name" value="Glyco_hydro_25"/>
    <property type="match status" value="1"/>
</dbReference>
<dbReference type="AlphaFoldDB" id="A0A1V4IJZ5"/>
<dbReference type="RefSeq" id="WP_169911640.1">
    <property type="nucleotide sequence ID" value="NZ_MZGV01000034.1"/>
</dbReference>
<dbReference type="EMBL" id="MZGV01000034">
    <property type="protein sequence ID" value="OPJ60223.1"/>
    <property type="molecule type" value="Genomic_DNA"/>
</dbReference>
<dbReference type="PANTHER" id="PTHR34135">
    <property type="entry name" value="LYSOZYME"/>
    <property type="match status" value="1"/>
</dbReference>
<keyword evidence="3 5" id="KW-0326">Glycosidase</keyword>
<dbReference type="InterPro" id="IPR008964">
    <property type="entry name" value="Invasin/intimin_cell_adhesion"/>
</dbReference>
<dbReference type="SMART" id="SM00060">
    <property type="entry name" value="FN3"/>
    <property type="match status" value="2"/>
</dbReference>
<accession>A0A1V4IJZ5</accession>
<evidence type="ECO:0000256" key="1">
    <source>
        <dbReference type="ARBA" id="ARBA00010646"/>
    </source>
</evidence>
<evidence type="ECO:0000313" key="5">
    <source>
        <dbReference type="EMBL" id="OPJ60223.1"/>
    </source>
</evidence>
<dbReference type="PROSITE" id="PS50853">
    <property type="entry name" value="FN3"/>
    <property type="match status" value="1"/>
</dbReference>
<feature type="domain" description="Fibronectin type-III" evidence="4">
    <location>
        <begin position="44"/>
        <end position="136"/>
    </location>
</feature>
<dbReference type="InterPro" id="IPR036116">
    <property type="entry name" value="FN3_sf"/>
</dbReference>
<dbReference type="Proteomes" id="UP000190080">
    <property type="component" value="Unassembled WGS sequence"/>
</dbReference>
<dbReference type="STRING" id="1450648.CLORY_29440"/>
<dbReference type="InterPro" id="IPR003343">
    <property type="entry name" value="Big_2"/>
</dbReference>
<dbReference type="InterPro" id="IPR003961">
    <property type="entry name" value="FN3_dom"/>
</dbReference>
<dbReference type="SUPFAM" id="SSF51445">
    <property type="entry name" value="(Trans)glycosidases"/>
    <property type="match status" value="1"/>
</dbReference>
<comment type="similarity">
    <text evidence="1">Belongs to the glycosyl hydrolase 25 family.</text>
</comment>
<evidence type="ECO:0000256" key="2">
    <source>
        <dbReference type="ARBA" id="ARBA00022801"/>
    </source>
</evidence>
<dbReference type="InterPro" id="IPR017853">
    <property type="entry name" value="GH"/>
</dbReference>
<dbReference type="PROSITE" id="PS51904">
    <property type="entry name" value="GLYCOSYL_HYDROL_F25_2"/>
    <property type="match status" value="1"/>
</dbReference>
<dbReference type="Gene3D" id="3.20.20.80">
    <property type="entry name" value="Glycosidases"/>
    <property type="match status" value="1"/>
</dbReference>
<comment type="caution">
    <text evidence="5">The sequence shown here is derived from an EMBL/GenBank/DDBJ whole genome shotgun (WGS) entry which is preliminary data.</text>
</comment>
<keyword evidence="2 5" id="KW-0378">Hydrolase</keyword>
<dbReference type="Gene3D" id="2.60.40.10">
    <property type="entry name" value="Immunoglobulins"/>
    <property type="match status" value="2"/>
</dbReference>
<gene>
    <name evidence="5" type="primary">acm_2</name>
    <name evidence="5" type="ORF">CLORY_29440</name>
</gene>
<evidence type="ECO:0000313" key="6">
    <source>
        <dbReference type="Proteomes" id="UP000190080"/>
    </source>
</evidence>
<sequence length="524" mass="56835">MGVVLKRRIKKIKTMCCIVFLLTIIFSFMEVPQAVKAATGTVAVPTSVKAVSYSYNSTYISWSSVAGAGGYAIYRAESSTGNYALISMTTVQGYRDTALTTGKTYYYKIRAYRVSGKTRVYGNYSSKASVKPIPSAPTLVKAAASSYNSTTISWGGVAGANGYQVYQATSSTGTYKLIAATAAKVYRTTGLKMGTTYYYKVRAYRNIDGKKVYSSFSTVKKGTISVVKVTSVTLNKSVDTLVIGTSKTLTVSIAPANATNQSVTWESSDDTVATVDDEGNVTAVGVGTATITVTTVDGSKTAACIITVNSDVNNVQINGIDVSRHQQKINWASVKKAGVQFAMIRSSFGDGTSGYKDNGIDTMFETNYTEAKANGIAVGAYHYSYAKTIDEAETEVDFFISRLQGKQFEYPVCVDIEDASQSSLSKKKLTDIALVYLQRLNEAGYYPMIYANKNWFTTKLDDSKLTTYEHWLAQYNSSITYTGTVGIWQYTSSGIINGINGKADMDISYVDYAAKIKSLHLNGF</sequence>
<dbReference type="SUPFAM" id="SSF49373">
    <property type="entry name" value="Invasin/intimin cell-adhesion fragments"/>
    <property type="match status" value="1"/>
</dbReference>
<dbReference type="Pfam" id="PF02368">
    <property type="entry name" value="Big_2"/>
    <property type="match status" value="1"/>
</dbReference>
<dbReference type="InterPro" id="IPR002053">
    <property type="entry name" value="Glyco_hydro_25"/>
</dbReference>
<dbReference type="SUPFAM" id="SSF49265">
    <property type="entry name" value="Fibronectin type III"/>
    <property type="match status" value="1"/>
</dbReference>
<dbReference type="SMART" id="SM00635">
    <property type="entry name" value="BID_2"/>
    <property type="match status" value="1"/>
</dbReference>
<dbReference type="InterPro" id="IPR018077">
    <property type="entry name" value="Glyco_hydro_fam25_subgr"/>
</dbReference>
<dbReference type="SMART" id="SM00641">
    <property type="entry name" value="Glyco_25"/>
    <property type="match status" value="1"/>
</dbReference>
<dbReference type="CDD" id="cd00063">
    <property type="entry name" value="FN3"/>
    <property type="match status" value="1"/>
</dbReference>
<organism evidence="5 6">
    <name type="scientific">Clostridium oryzae</name>
    <dbReference type="NCBI Taxonomy" id="1450648"/>
    <lineage>
        <taxon>Bacteria</taxon>
        <taxon>Bacillati</taxon>
        <taxon>Bacillota</taxon>
        <taxon>Clostridia</taxon>
        <taxon>Eubacteriales</taxon>
        <taxon>Clostridiaceae</taxon>
        <taxon>Clostridium</taxon>
    </lineage>
</organism>
<dbReference type="Gene3D" id="2.60.40.1080">
    <property type="match status" value="1"/>
</dbReference>
<dbReference type="GO" id="GO:0016998">
    <property type="term" value="P:cell wall macromolecule catabolic process"/>
    <property type="evidence" value="ECO:0007669"/>
    <property type="project" value="InterPro"/>
</dbReference>
<dbReference type="EC" id="3.2.1.17" evidence="5"/>
<evidence type="ECO:0000256" key="3">
    <source>
        <dbReference type="ARBA" id="ARBA00023295"/>
    </source>
</evidence>
<evidence type="ECO:0000259" key="4">
    <source>
        <dbReference type="PROSITE" id="PS50853"/>
    </source>
</evidence>
<reference evidence="5 6" key="1">
    <citation type="submission" date="2017-03" db="EMBL/GenBank/DDBJ databases">
        <title>Genome sequence of Clostridium oryzae DSM 28571.</title>
        <authorList>
            <person name="Poehlein A."/>
            <person name="Daniel R."/>
        </authorList>
    </citation>
    <scope>NUCLEOTIDE SEQUENCE [LARGE SCALE GENOMIC DNA]</scope>
    <source>
        <strain evidence="5 6">DSM 28571</strain>
    </source>
</reference>
<dbReference type="InterPro" id="IPR013783">
    <property type="entry name" value="Ig-like_fold"/>
</dbReference>
<dbReference type="GO" id="GO:0016052">
    <property type="term" value="P:carbohydrate catabolic process"/>
    <property type="evidence" value="ECO:0007669"/>
    <property type="project" value="TreeGrafter"/>
</dbReference>
<dbReference type="GO" id="GO:0003796">
    <property type="term" value="F:lysozyme activity"/>
    <property type="evidence" value="ECO:0007669"/>
    <property type="project" value="UniProtKB-EC"/>
</dbReference>
<dbReference type="GO" id="GO:0009253">
    <property type="term" value="P:peptidoglycan catabolic process"/>
    <property type="evidence" value="ECO:0007669"/>
    <property type="project" value="InterPro"/>
</dbReference>
<keyword evidence="6" id="KW-1185">Reference proteome</keyword>
<dbReference type="PANTHER" id="PTHR34135:SF2">
    <property type="entry name" value="LYSOZYME"/>
    <property type="match status" value="1"/>
</dbReference>
<dbReference type="CDD" id="cd06414">
    <property type="entry name" value="GH25_LytC-like"/>
    <property type="match status" value="1"/>
</dbReference>
<protein>
    <submittedName>
        <fullName evidence="5">Lysozyme M1</fullName>
        <ecNumber evidence="5">3.2.1.17</ecNumber>
    </submittedName>
</protein>
<proteinExistence type="inferred from homology"/>